<name>A0A6A6R972_9PEZI</name>
<dbReference type="Gene3D" id="3.30.1490.10">
    <property type="match status" value="1"/>
</dbReference>
<dbReference type="Pfam" id="PF00410">
    <property type="entry name" value="Ribosomal_S8"/>
    <property type="match status" value="1"/>
</dbReference>
<dbReference type="PANTHER" id="PTHR11758">
    <property type="entry name" value="40S RIBOSOMAL PROTEIN S15A"/>
    <property type="match status" value="1"/>
</dbReference>
<keyword evidence="3" id="KW-0687">Ribonucleoprotein</keyword>
<dbReference type="OrthoDB" id="409928at2759"/>
<dbReference type="GO" id="GO:0003735">
    <property type="term" value="F:structural constituent of ribosome"/>
    <property type="evidence" value="ECO:0007669"/>
    <property type="project" value="InterPro"/>
</dbReference>
<dbReference type="GO" id="GO:0005840">
    <property type="term" value="C:ribosome"/>
    <property type="evidence" value="ECO:0007669"/>
    <property type="project" value="UniProtKB-KW"/>
</dbReference>
<dbReference type="InterPro" id="IPR000630">
    <property type="entry name" value="Ribosomal_uS8"/>
</dbReference>
<sequence length="196" mass="21600">MSLVNLAHVCSHLQNASKARLGLTSIPVTKLHVALMLGLQKQGFISSVTLGGPAPPKPVLLQKPPKYPPALLKAAEQAELEAEEAATPEVAWGRAPEWSYKEVVPANPGQRRLWVGLKYWKNEPVLNKMHLISKPTRRIWVNSDDLAKITRGRESAFVKGLTKTGECMFVTTDKGIMEARECVEKKLGGMVLCRVI</sequence>
<evidence type="ECO:0000256" key="2">
    <source>
        <dbReference type="ARBA" id="ARBA00022980"/>
    </source>
</evidence>
<reference evidence="4" key="1">
    <citation type="journal article" date="2020" name="Stud. Mycol.">
        <title>101 Dothideomycetes genomes: a test case for predicting lifestyles and emergence of pathogens.</title>
        <authorList>
            <person name="Haridas S."/>
            <person name="Albert R."/>
            <person name="Binder M."/>
            <person name="Bloem J."/>
            <person name="Labutti K."/>
            <person name="Salamov A."/>
            <person name="Andreopoulos B."/>
            <person name="Baker S."/>
            <person name="Barry K."/>
            <person name="Bills G."/>
            <person name="Bluhm B."/>
            <person name="Cannon C."/>
            <person name="Castanera R."/>
            <person name="Culley D."/>
            <person name="Daum C."/>
            <person name="Ezra D."/>
            <person name="Gonzalez J."/>
            <person name="Henrissat B."/>
            <person name="Kuo A."/>
            <person name="Liang C."/>
            <person name="Lipzen A."/>
            <person name="Lutzoni F."/>
            <person name="Magnuson J."/>
            <person name="Mondo S."/>
            <person name="Nolan M."/>
            <person name="Ohm R."/>
            <person name="Pangilinan J."/>
            <person name="Park H.-J."/>
            <person name="Ramirez L."/>
            <person name="Alfaro M."/>
            <person name="Sun H."/>
            <person name="Tritt A."/>
            <person name="Yoshinaga Y."/>
            <person name="Zwiers L.-H."/>
            <person name="Turgeon B."/>
            <person name="Goodwin S."/>
            <person name="Spatafora J."/>
            <person name="Crous P."/>
            <person name="Grigoriev I."/>
        </authorList>
    </citation>
    <scope>NUCLEOTIDE SEQUENCE</scope>
    <source>
        <strain evidence="4">CBS 269.34</strain>
    </source>
</reference>
<dbReference type="Proteomes" id="UP000799750">
    <property type="component" value="Unassembled WGS sequence"/>
</dbReference>
<organism evidence="4 5">
    <name type="scientific">Lophium mytilinum</name>
    <dbReference type="NCBI Taxonomy" id="390894"/>
    <lineage>
        <taxon>Eukaryota</taxon>
        <taxon>Fungi</taxon>
        <taxon>Dikarya</taxon>
        <taxon>Ascomycota</taxon>
        <taxon>Pezizomycotina</taxon>
        <taxon>Dothideomycetes</taxon>
        <taxon>Pleosporomycetidae</taxon>
        <taxon>Mytilinidiales</taxon>
        <taxon>Mytilinidiaceae</taxon>
        <taxon>Lophium</taxon>
    </lineage>
</organism>
<evidence type="ECO:0000256" key="3">
    <source>
        <dbReference type="ARBA" id="ARBA00023274"/>
    </source>
</evidence>
<dbReference type="FunFam" id="3.30.1490.10:FF:000005">
    <property type="entry name" value="Mitochondrial 40S ribosomal protein S8"/>
    <property type="match status" value="1"/>
</dbReference>
<evidence type="ECO:0000313" key="5">
    <source>
        <dbReference type="Proteomes" id="UP000799750"/>
    </source>
</evidence>
<dbReference type="GO" id="GO:0006412">
    <property type="term" value="P:translation"/>
    <property type="evidence" value="ECO:0007669"/>
    <property type="project" value="InterPro"/>
</dbReference>
<dbReference type="Gene3D" id="3.30.1370.30">
    <property type="match status" value="1"/>
</dbReference>
<dbReference type="GO" id="GO:1990904">
    <property type="term" value="C:ribonucleoprotein complex"/>
    <property type="evidence" value="ECO:0007669"/>
    <property type="project" value="UniProtKB-KW"/>
</dbReference>
<comment type="similarity">
    <text evidence="1">Belongs to the universal ribosomal protein uS8 family.</text>
</comment>
<evidence type="ECO:0000313" key="4">
    <source>
        <dbReference type="EMBL" id="KAF2501365.1"/>
    </source>
</evidence>
<accession>A0A6A6R972</accession>
<dbReference type="AlphaFoldDB" id="A0A6A6R972"/>
<dbReference type="InterPro" id="IPR035987">
    <property type="entry name" value="Ribosomal_uS8_sf"/>
</dbReference>
<proteinExistence type="inferred from homology"/>
<dbReference type="SUPFAM" id="SSF56047">
    <property type="entry name" value="Ribosomal protein S8"/>
    <property type="match status" value="2"/>
</dbReference>
<gene>
    <name evidence="4" type="ORF">BU16DRAFT_450800</name>
</gene>
<evidence type="ECO:0000256" key="1">
    <source>
        <dbReference type="ARBA" id="ARBA00006471"/>
    </source>
</evidence>
<keyword evidence="2 4" id="KW-0689">Ribosomal protein</keyword>
<keyword evidence="5" id="KW-1185">Reference proteome</keyword>
<protein>
    <submittedName>
        <fullName evidence="4">Ribosomal protein S8</fullName>
    </submittedName>
</protein>
<dbReference type="EMBL" id="MU004182">
    <property type="protein sequence ID" value="KAF2501365.1"/>
    <property type="molecule type" value="Genomic_DNA"/>
</dbReference>